<reference evidence="1" key="2">
    <citation type="submission" date="2014-02" db="EMBL/GenBank/DDBJ databases">
        <title>Complete DNA sequence of /Kuraishia capsulata/ illustrates novel genomic features among budding yeasts (/Saccharomycotina/).</title>
        <authorList>
            <person name="Morales L."/>
            <person name="Noel B."/>
            <person name="Porcel B."/>
            <person name="Marcet-Houben M."/>
            <person name="Hullo M-F."/>
            <person name="Sacerdot C."/>
            <person name="Tekaia F."/>
            <person name="Leh-Louis V."/>
            <person name="Despons L."/>
            <person name="Khanna V."/>
            <person name="Aury J-M."/>
            <person name="Barbe V."/>
            <person name="Couloux A."/>
            <person name="Labadie K."/>
            <person name="Pelletier E."/>
            <person name="Souciet J-L."/>
            <person name="Boekhout T."/>
            <person name="Gabaldon T."/>
            <person name="Wincker P."/>
            <person name="Dujon B."/>
        </authorList>
    </citation>
    <scope>NUCLEOTIDE SEQUENCE</scope>
    <source>
        <strain evidence="1">CBS 1993</strain>
    </source>
</reference>
<keyword evidence="2" id="KW-1185">Reference proteome</keyword>
<accession>W6MN30</accession>
<dbReference type="AlphaFoldDB" id="W6MN30"/>
<organism evidence="1 2">
    <name type="scientific">Kuraishia capsulata CBS 1993</name>
    <dbReference type="NCBI Taxonomy" id="1382522"/>
    <lineage>
        <taxon>Eukaryota</taxon>
        <taxon>Fungi</taxon>
        <taxon>Dikarya</taxon>
        <taxon>Ascomycota</taxon>
        <taxon>Saccharomycotina</taxon>
        <taxon>Pichiomycetes</taxon>
        <taxon>Pichiales</taxon>
        <taxon>Pichiaceae</taxon>
        <taxon>Kuraishia</taxon>
    </lineage>
</organism>
<dbReference type="EMBL" id="HG793129">
    <property type="protein sequence ID" value="CDK28019.1"/>
    <property type="molecule type" value="Genomic_DNA"/>
</dbReference>
<protein>
    <submittedName>
        <fullName evidence="1">Uncharacterized protein</fullName>
    </submittedName>
</protein>
<name>W6MN30_9ASCO</name>
<evidence type="ECO:0000313" key="2">
    <source>
        <dbReference type="Proteomes" id="UP000019384"/>
    </source>
</evidence>
<dbReference type="HOGENOM" id="CLU_2469424_0_0_1"/>
<evidence type="ECO:0000313" key="1">
    <source>
        <dbReference type="EMBL" id="CDK28019.1"/>
    </source>
</evidence>
<dbReference type="GeneID" id="34521399"/>
<reference evidence="1" key="1">
    <citation type="submission" date="2013-12" db="EMBL/GenBank/DDBJ databases">
        <authorList>
            <person name="Genoscope - CEA"/>
        </authorList>
    </citation>
    <scope>NUCLEOTIDE SEQUENCE</scope>
    <source>
        <strain evidence="1">CBS 1993</strain>
    </source>
</reference>
<sequence length="88" mass="9845">MVLKVGNVGYYKKEYDEQEHKDSISWDIDIIVLTEQDLKIIKLDKDVETLVKLSSHSEGSASSHITNPDIADNPEVVQYSLGEVPAKS</sequence>
<proteinExistence type="predicted"/>
<dbReference type="Proteomes" id="UP000019384">
    <property type="component" value="Unassembled WGS sequence"/>
</dbReference>
<gene>
    <name evidence="1" type="ORF">KUCA_T00003999001</name>
</gene>
<dbReference type="RefSeq" id="XP_022460011.1">
    <property type="nucleotide sequence ID" value="XM_022600691.1"/>
</dbReference>